<dbReference type="EMBL" id="FUYB01000001">
    <property type="protein sequence ID" value="SKA68605.1"/>
    <property type="molecule type" value="Genomic_DNA"/>
</dbReference>
<dbReference type="Pfam" id="PF00501">
    <property type="entry name" value="AMP-binding"/>
    <property type="match status" value="1"/>
</dbReference>
<evidence type="ECO:0000313" key="2">
    <source>
        <dbReference type="EMBL" id="SKA68605.1"/>
    </source>
</evidence>
<dbReference type="GO" id="GO:0016874">
    <property type="term" value="F:ligase activity"/>
    <property type="evidence" value="ECO:0007669"/>
    <property type="project" value="UniProtKB-KW"/>
</dbReference>
<dbReference type="AlphaFoldDB" id="A0A1T4VUS4"/>
<keyword evidence="2" id="KW-0436">Ligase</keyword>
<evidence type="ECO:0000259" key="1">
    <source>
        <dbReference type="Pfam" id="PF00501"/>
    </source>
</evidence>
<name>A0A1T4VUS4_9GAMM</name>
<sequence length="412" mass="44293">MSKYYDELETRDAAEREAALIAAVAQQVAYAQAHAPAYTQLLAEVNPLELTSAAAIARLPVTRKADLSAQQKAAPPFGGLAAIQGQALTHIFASPGPIYEPGSTYRSDFWRLARALYCAGFRQGDLAHNTFSYHLTPAGMMMETGAHALGCTVIPAGVGQTELQLQTIADLKPNAYVGTPSFLNILLDKSAELGLDISSITHGLVSGEAYPPAFRTKFAAHGITCYQAYATADVGLIAYETEAAQGLVVDEGIYLEIVRPGTGDPVAIGEVGEVVVTNLNPDYPLIRFATGDLSALMPDSSPCGRTNKRIRGWMGRADQTAKVRGMFIHPSQVDKVTKRHPEIAKARLVVEWRDQADQLSLHCETATPNEPLAQAIAASIRDICKLRGEVKFVELGSLANDGVVISDLRKYD</sequence>
<dbReference type="PANTHER" id="PTHR43845:SF1">
    <property type="entry name" value="BLR5969 PROTEIN"/>
    <property type="match status" value="1"/>
</dbReference>
<dbReference type="OrthoDB" id="580775at2"/>
<organism evidence="2 3">
    <name type="scientific">Thiothrix eikelboomii</name>
    <dbReference type="NCBI Taxonomy" id="92487"/>
    <lineage>
        <taxon>Bacteria</taxon>
        <taxon>Pseudomonadati</taxon>
        <taxon>Pseudomonadota</taxon>
        <taxon>Gammaproteobacteria</taxon>
        <taxon>Thiotrichales</taxon>
        <taxon>Thiotrichaceae</taxon>
        <taxon>Thiothrix</taxon>
    </lineage>
</organism>
<dbReference type="PANTHER" id="PTHR43845">
    <property type="entry name" value="BLR5969 PROTEIN"/>
    <property type="match status" value="1"/>
</dbReference>
<dbReference type="InterPro" id="IPR045851">
    <property type="entry name" value="AMP-bd_C_sf"/>
</dbReference>
<dbReference type="RefSeq" id="WP_078920822.1">
    <property type="nucleotide sequence ID" value="NZ_FUYB01000001.1"/>
</dbReference>
<accession>A0A1T4VUS4</accession>
<dbReference type="STRING" id="92487.SAMN02745130_00322"/>
<evidence type="ECO:0000313" key="3">
    <source>
        <dbReference type="Proteomes" id="UP000190460"/>
    </source>
</evidence>
<dbReference type="InterPro" id="IPR042099">
    <property type="entry name" value="ANL_N_sf"/>
</dbReference>
<proteinExistence type="predicted"/>
<protein>
    <submittedName>
        <fullName evidence="2">Phenylacetate-CoA ligase</fullName>
    </submittedName>
</protein>
<dbReference type="SUPFAM" id="SSF56801">
    <property type="entry name" value="Acetyl-CoA synthetase-like"/>
    <property type="match status" value="1"/>
</dbReference>
<dbReference type="Proteomes" id="UP000190460">
    <property type="component" value="Unassembled WGS sequence"/>
</dbReference>
<dbReference type="Gene3D" id="3.40.50.12780">
    <property type="entry name" value="N-terminal domain of ligase-like"/>
    <property type="match status" value="1"/>
</dbReference>
<gene>
    <name evidence="2" type="ORF">SAMN02745130_00322</name>
</gene>
<dbReference type="Gene3D" id="3.30.300.30">
    <property type="match status" value="1"/>
</dbReference>
<feature type="domain" description="AMP-dependent synthetase/ligase" evidence="1">
    <location>
        <begin position="138"/>
        <end position="277"/>
    </location>
</feature>
<dbReference type="InterPro" id="IPR000873">
    <property type="entry name" value="AMP-dep_synth/lig_dom"/>
</dbReference>
<keyword evidence="3" id="KW-1185">Reference proteome</keyword>
<reference evidence="2 3" key="1">
    <citation type="submission" date="2017-02" db="EMBL/GenBank/DDBJ databases">
        <authorList>
            <person name="Peterson S.W."/>
        </authorList>
    </citation>
    <scope>NUCLEOTIDE SEQUENCE [LARGE SCALE GENOMIC DNA]</scope>
    <source>
        <strain evidence="2 3">ATCC 49788</strain>
    </source>
</reference>